<keyword evidence="2" id="KW-1185">Reference proteome</keyword>
<dbReference type="EMBL" id="CP064760">
    <property type="protein sequence ID" value="QPE04149.1"/>
    <property type="molecule type" value="Genomic_DNA"/>
</dbReference>
<proteinExistence type="predicted"/>
<evidence type="ECO:0000313" key="2">
    <source>
        <dbReference type="Proteomes" id="UP000594480"/>
    </source>
</evidence>
<gene>
    <name evidence="1" type="ORF">IT882_13205</name>
</gene>
<sequence>MIVDKAICGRVALSLESLAAAAASGDVTEYAASALTAALVQKAEDECEVHPDDVFVWQSELEGLGGVVVNAVWSPDPGLGVEFWGGPQDGLVAALPRRDGPGGAFPPLRWKMLPEGAIDGPPGTAEGAIGGPPGTAEYARAGIDPARRRFVYRLA</sequence>
<dbReference type="Proteomes" id="UP000594480">
    <property type="component" value="Chromosome"/>
</dbReference>
<dbReference type="KEGG" id="msf:IT882_13205"/>
<dbReference type="RefSeq" id="WP_195692240.1">
    <property type="nucleotide sequence ID" value="NZ_CP064760.1"/>
</dbReference>
<accession>A0A7S8MVW5</accession>
<evidence type="ECO:0000313" key="1">
    <source>
        <dbReference type="EMBL" id="QPE04149.1"/>
    </source>
</evidence>
<dbReference type="AlphaFoldDB" id="A0A7S8MVW5"/>
<name>A0A7S8MVW5_9MICO</name>
<protein>
    <submittedName>
        <fullName evidence="1">Uncharacterized protein</fullName>
    </submittedName>
</protein>
<reference evidence="1 2" key="1">
    <citation type="submission" date="2020-11" db="EMBL/GenBank/DDBJ databases">
        <title>Amino acid is mineralized and recycled by bacteria in oceanic microbiome.</title>
        <authorList>
            <person name="Zheng L.Y."/>
        </authorList>
    </citation>
    <scope>NUCLEOTIDE SEQUENCE [LARGE SCALE GENOMIC DNA]</scope>
    <source>
        <strain evidence="1 2">A32-1</strain>
    </source>
</reference>
<organism evidence="1 2">
    <name type="scientific">Microbacterium schleiferi</name>
    <dbReference type="NCBI Taxonomy" id="69362"/>
    <lineage>
        <taxon>Bacteria</taxon>
        <taxon>Bacillati</taxon>
        <taxon>Actinomycetota</taxon>
        <taxon>Actinomycetes</taxon>
        <taxon>Micrococcales</taxon>
        <taxon>Microbacteriaceae</taxon>
        <taxon>Microbacterium</taxon>
    </lineage>
</organism>